<sequence length="290" mass="31106">MTTQSTGRQERAGLSTALRFARENPVTLFAMSGLTLIVILALLGPVITRYDPLASDVPHALRPPDGMHWFGTDELGRDVFSRVLAAARLDLAIAVSAVGLSMAVGVTVGCFSGYHGGWLDRITGRIVDVLTAFPLFVMAMALVAVLGNSVENLVYSTAIINFPFYIRIARAEVAARRQLGWVEAAHVSGNGPSRIVLMFLLPNIMPTIAVQASLNLGWAILNAAGLSFLGLGITVPTPEWGIMVANGAHFMSSGRWWLVVFPGCALMATILCFNLMGDGLRDLLDPRTRA</sequence>
<dbReference type="Pfam" id="PF00528">
    <property type="entry name" value="BPD_transp_1"/>
    <property type="match status" value="1"/>
</dbReference>
<dbReference type="InterPro" id="IPR000515">
    <property type="entry name" value="MetI-like"/>
</dbReference>
<gene>
    <name evidence="11" type="ORF">HLH35_15940</name>
</gene>
<accession>A0A7W4J2P5</accession>
<dbReference type="SUPFAM" id="SSF161098">
    <property type="entry name" value="MetI-like"/>
    <property type="match status" value="1"/>
</dbReference>
<evidence type="ECO:0000256" key="4">
    <source>
        <dbReference type="ARBA" id="ARBA00022692"/>
    </source>
</evidence>
<dbReference type="InterPro" id="IPR050366">
    <property type="entry name" value="BP-dependent_transpt_permease"/>
</dbReference>
<dbReference type="EMBL" id="JABEQE010000017">
    <property type="protein sequence ID" value="MBB2173589.1"/>
    <property type="molecule type" value="Genomic_DNA"/>
</dbReference>
<feature type="transmembrane region" description="Helical" evidence="9">
    <location>
        <begin position="26"/>
        <end position="47"/>
    </location>
</feature>
<keyword evidence="6" id="KW-0653">Protein transport</keyword>
<name>A0A7W4J2P5_9PROT</name>
<comment type="subcellular location">
    <subcellularLocation>
        <location evidence="1 9">Cell membrane</location>
        <topology evidence="1 9">Multi-pass membrane protein</topology>
    </subcellularLocation>
</comment>
<feature type="domain" description="ABC transmembrane type-1" evidence="10">
    <location>
        <begin position="87"/>
        <end position="277"/>
    </location>
</feature>
<dbReference type="Proteomes" id="UP000577891">
    <property type="component" value="Unassembled WGS sequence"/>
</dbReference>
<dbReference type="InterPro" id="IPR035906">
    <property type="entry name" value="MetI-like_sf"/>
</dbReference>
<dbReference type="GO" id="GO:0055085">
    <property type="term" value="P:transmembrane transport"/>
    <property type="evidence" value="ECO:0007669"/>
    <property type="project" value="InterPro"/>
</dbReference>
<organism evidence="11 12">
    <name type="scientific">Gluconacetobacter asukensis</name>
    <dbReference type="NCBI Taxonomy" id="1017181"/>
    <lineage>
        <taxon>Bacteria</taxon>
        <taxon>Pseudomonadati</taxon>
        <taxon>Pseudomonadota</taxon>
        <taxon>Alphaproteobacteria</taxon>
        <taxon>Acetobacterales</taxon>
        <taxon>Acetobacteraceae</taxon>
        <taxon>Gluconacetobacter</taxon>
    </lineage>
</organism>
<evidence type="ECO:0000313" key="12">
    <source>
        <dbReference type="Proteomes" id="UP000577891"/>
    </source>
</evidence>
<dbReference type="GO" id="GO:0015833">
    <property type="term" value="P:peptide transport"/>
    <property type="evidence" value="ECO:0007669"/>
    <property type="project" value="UniProtKB-KW"/>
</dbReference>
<dbReference type="PROSITE" id="PS50928">
    <property type="entry name" value="ABC_TM1"/>
    <property type="match status" value="1"/>
</dbReference>
<feature type="transmembrane region" description="Helical" evidence="9">
    <location>
        <begin position="126"/>
        <end position="147"/>
    </location>
</feature>
<dbReference type="PANTHER" id="PTHR43386">
    <property type="entry name" value="OLIGOPEPTIDE TRANSPORT SYSTEM PERMEASE PROTEIN APPC"/>
    <property type="match status" value="1"/>
</dbReference>
<evidence type="ECO:0000256" key="7">
    <source>
        <dbReference type="ARBA" id="ARBA00022989"/>
    </source>
</evidence>
<comment type="similarity">
    <text evidence="9">Belongs to the binding-protein-dependent transport system permease family.</text>
</comment>
<dbReference type="GO" id="GO:0015031">
    <property type="term" value="P:protein transport"/>
    <property type="evidence" value="ECO:0007669"/>
    <property type="project" value="UniProtKB-KW"/>
</dbReference>
<dbReference type="Gene3D" id="1.10.3720.10">
    <property type="entry name" value="MetI-like"/>
    <property type="match status" value="1"/>
</dbReference>
<keyword evidence="8 9" id="KW-0472">Membrane</keyword>
<evidence type="ECO:0000313" key="11">
    <source>
        <dbReference type="EMBL" id="MBB2173589.1"/>
    </source>
</evidence>
<keyword evidence="2 9" id="KW-0813">Transport</keyword>
<dbReference type="PANTHER" id="PTHR43386:SF1">
    <property type="entry name" value="D,D-DIPEPTIDE TRANSPORT SYSTEM PERMEASE PROTEIN DDPC-RELATED"/>
    <property type="match status" value="1"/>
</dbReference>
<feature type="transmembrane region" description="Helical" evidence="9">
    <location>
        <begin position="153"/>
        <end position="170"/>
    </location>
</feature>
<feature type="transmembrane region" description="Helical" evidence="9">
    <location>
        <begin position="91"/>
        <end position="114"/>
    </location>
</feature>
<dbReference type="GO" id="GO:0005886">
    <property type="term" value="C:plasma membrane"/>
    <property type="evidence" value="ECO:0007669"/>
    <property type="project" value="UniProtKB-SubCell"/>
</dbReference>
<proteinExistence type="inferred from homology"/>
<keyword evidence="7 9" id="KW-1133">Transmembrane helix</keyword>
<dbReference type="Pfam" id="PF12911">
    <property type="entry name" value="OppC_N"/>
    <property type="match status" value="1"/>
</dbReference>
<reference evidence="11 12" key="1">
    <citation type="submission" date="2020-04" db="EMBL/GenBank/DDBJ databases">
        <title>Description of novel Gluconacetobacter.</title>
        <authorList>
            <person name="Sombolestani A."/>
        </authorList>
    </citation>
    <scope>NUCLEOTIDE SEQUENCE [LARGE SCALE GENOMIC DNA]</scope>
    <source>
        <strain evidence="11 12">LMG 27724</strain>
    </source>
</reference>
<dbReference type="AlphaFoldDB" id="A0A7W4J2P5"/>
<dbReference type="CDD" id="cd06261">
    <property type="entry name" value="TM_PBP2"/>
    <property type="match status" value="1"/>
</dbReference>
<dbReference type="RefSeq" id="WP_182980089.1">
    <property type="nucleotide sequence ID" value="NZ_BAABGB010000057.1"/>
</dbReference>
<keyword evidence="5" id="KW-0571">Peptide transport</keyword>
<keyword evidence="12" id="KW-1185">Reference proteome</keyword>
<evidence type="ECO:0000259" key="10">
    <source>
        <dbReference type="PROSITE" id="PS50928"/>
    </source>
</evidence>
<feature type="transmembrane region" description="Helical" evidence="9">
    <location>
        <begin position="216"/>
        <end position="235"/>
    </location>
</feature>
<evidence type="ECO:0000256" key="8">
    <source>
        <dbReference type="ARBA" id="ARBA00023136"/>
    </source>
</evidence>
<dbReference type="InterPro" id="IPR025966">
    <property type="entry name" value="OppC_N"/>
</dbReference>
<feature type="transmembrane region" description="Helical" evidence="9">
    <location>
        <begin position="256"/>
        <end position="276"/>
    </location>
</feature>
<keyword evidence="3" id="KW-1003">Cell membrane</keyword>
<protein>
    <submittedName>
        <fullName evidence="11">ABC transporter permease</fullName>
    </submittedName>
</protein>
<evidence type="ECO:0000256" key="5">
    <source>
        <dbReference type="ARBA" id="ARBA00022856"/>
    </source>
</evidence>
<evidence type="ECO:0000256" key="3">
    <source>
        <dbReference type="ARBA" id="ARBA00022475"/>
    </source>
</evidence>
<evidence type="ECO:0000256" key="6">
    <source>
        <dbReference type="ARBA" id="ARBA00022927"/>
    </source>
</evidence>
<evidence type="ECO:0000256" key="9">
    <source>
        <dbReference type="RuleBase" id="RU363032"/>
    </source>
</evidence>
<comment type="caution">
    <text evidence="11">The sequence shown here is derived from an EMBL/GenBank/DDBJ whole genome shotgun (WGS) entry which is preliminary data.</text>
</comment>
<evidence type="ECO:0000256" key="2">
    <source>
        <dbReference type="ARBA" id="ARBA00022448"/>
    </source>
</evidence>
<evidence type="ECO:0000256" key="1">
    <source>
        <dbReference type="ARBA" id="ARBA00004651"/>
    </source>
</evidence>
<keyword evidence="4 9" id="KW-0812">Transmembrane</keyword>